<dbReference type="EMBL" id="VSRR010027005">
    <property type="protein sequence ID" value="MPC67942.1"/>
    <property type="molecule type" value="Genomic_DNA"/>
</dbReference>
<keyword evidence="2" id="KW-1185">Reference proteome</keyword>
<evidence type="ECO:0000313" key="2">
    <source>
        <dbReference type="Proteomes" id="UP000324222"/>
    </source>
</evidence>
<dbReference type="AlphaFoldDB" id="A0A5B7HA52"/>
<comment type="caution">
    <text evidence="1">The sequence shown here is derived from an EMBL/GenBank/DDBJ whole genome shotgun (WGS) entry which is preliminary data.</text>
</comment>
<gene>
    <name evidence="1" type="ORF">E2C01_062129</name>
</gene>
<protein>
    <submittedName>
        <fullName evidence="1">Uncharacterized protein</fullName>
    </submittedName>
</protein>
<organism evidence="1 2">
    <name type="scientific">Portunus trituberculatus</name>
    <name type="common">Swimming crab</name>
    <name type="synonym">Neptunus trituberculatus</name>
    <dbReference type="NCBI Taxonomy" id="210409"/>
    <lineage>
        <taxon>Eukaryota</taxon>
        <taxon>Metazoa</taxon>
        <taxon>Ecdysozoa</taxon>
        <taxon>Arthropoda</taxon>
        <taxon>Crustacea</taxon>
        <taxon>Multicrustacea</taxon>
        <taxon>Malacostraca</taxon>
        <taxon>Eumalacostraca</taxon>
        <taxon>Eucarida</taxon>
        <taxon>Decapoda</taxon>
        <taxon>Pleocyemata</taxon>
        <taxon>Brachyura</taxon>
        <taxon>Eubrachyura</taxon>
        <taxon>Portunoidea</taxon>
        <taxon>Portunidae</taxon>
        <taxon>Portuninae</taxon>
        <taxon>Portunus</taxon>
    </lineage>
</organism>
<sequence length="88" mass="9143">MQQAGKVFRGFSVSLADLSADVLQWIGEDWSSYTGPTARLHGEKGNIILKGAGLDRVALTLMLLGCHSGKSSQGGDAGVCVNTCGVPH</sequence>
<dbReference type="Proteomes" id="UP000324222">
    <property type="component" value="Unassembled WGS sequence"/>
</dbReference>
<evidence type="ECO:0000313" key="1">
    <source>
        <dbReference type="EMBL" id="MPC67942.1"/>
    </source>
</evidence>
<name>A0A5B7HA52_PORTR</name>
<accession>A0A5B7HA52</accession>
<proteinExistence type="predicted"/>
<reference evidence="1 2" key="1">
    <citation type="submission" date="2019-05" db="EMBL/GenBank/DDBJ databases">
        <title>Another draft genome of Portunus trituberculatus and its Hox gene families provides insights of decapod evolution.</title>
        <authorList>
            <person name="Jeong J.-H."/>
            <person name="Song I."/>
            <person name="Kim S."/>
            <person name="Choi T."/>
            <person name="Kim D."/>
            <person name="Ryu S."/>
            <person name="Kim W."/>
        </authorList>
    </citation>
    <scope>NUCLEOTIDE SEQUENCE [LARGE SCALE GENOMIC DNA]</scope>
    <source>
        <tissue evidence="1">Muscle</tissue>
    </source>
</reference>